<dbReference type="EMBL" id="VSSQ01054928">
    <property type="protein sequence ID" value="MPN08835.1"/>
    <property type="molecule type" value="Genomic_DNA"/>
</dbReference>
<protein>
    <submittedName>
        <fullName evidence="2">Uncharacterized protein</fullName>
    </submittedName>
</protein>
<gene>
    <name evidence="2" type="ORF">SDC9_156121</name>
</gene>
<evidence type="ECO:0000256" key="1">
    <source>
        <dbReference type="SAM" id="Phobius"/>
    </source>
</evidence>
<comment type="caution">
    <text evidence="2">The sequence shown here is derived from an EMBL/GenBank/DDBJ whole genome shotgun (WGS) entry which is preliminary data.</text>
</comment>
<name>A0A645F3D3_9ZZZZ</name>
<evidence type="ECO:0000313" key="2">
    <source>
        <dbReference type="EMBL" id="MPN08835.1"/>
    </source>
</evidence>
<keyword evidence="1" id="KW-0472">Membrane</keyword>
<keyword evidence="1" id="KW-0812">Transmembrane</keyword>
<proteinExistence type="predicted"/>
<accession>A0A645F3D3</accession>
<sequence length="52" mass="6126">MKNQNFVNLLYLFFTLIMMPQDEFLFWVKADVAVITLLIAFEKILKATNSNK</sequence>
<reference evidence="2" key="1">
    <citation type="submission" date="2019-08" db="EMBL/GenBank/DDBJ databases">
        <authorList>
            <person name="Kucharzyk K."/>
            <person name="Murdoch R.W."/>
            <person name="Higgins S."/>
            <person name="Loffler F."/>
        </authorList>
    </citation>
    <scope>NUCLEOTIDE SEQUENCE</scope>
</reference>
<keyword evidence="1" id="KW-1133">Transmembrane helix</keyword>
<organism evidence="2">
    <name type="scientific">bioreactor metagenome</name>
    <dbReference type="NCBI Taxonomy" id="1076179"/>
    <lineage>
        <taxon>unclassified sequences</taxon>
        <taxon>metagenomes</taxon>
        <taxon>ecological metagenomes</taxon>
    </lineage>
</organism>
<dbReference type="AlphaFoldDB" id="A0A645F3D3"/>
<feature type="transmembrane region" description="Helical" evidence="1">
    <location>
        <begin position="24"/>
        <end position="45"/>
    </location>
</feature>